<proteinExistence type="predicted"/>
<dbReference type="Proteomes" id="UP000186438">
    <property type="component" value="Unassembled WGS sequence"/>
</dbReference>
<reference evidence="1 2" key="1">
    <citation type="submission" date="2016-11" db="EMBL/GenBank/DDBJ databases">
        <title>Genome sequences of unsequenced Mycobacteria.</title>
        <authorList>
            <person name="Greninger A.L."/>
            <person name="Fang F."/>
            <person name="Jerome K.R."/>
        </authorList>
    </citation>
    <scope>NUCLEOTIDE SEQUENCE [LARGE SCALE GENOMIC DNA]</scope>
    <source>
        <strain evidence="1 2">M11</strain>
    </source>
</reference>
<dbReference type="STRING" id="53378.BRW65_04715"/>
<dbReference type="EMBL" id="MPNT01000003">
    <property type="protein sequence ID" value="OJZ75133.1"/>
    <property type="molecule type" value="Genomic_DNA"/>
</dbReference>
<evidence type="ECO:0000313" key="2">
    <source>
        <dbReference type="Proteomes" id="UP000186438"/>
    </source>
</evidence>
<organism evidence="1 2">
    <name type="scientific">Mycobacterium paraffinicum</name>
    <dbReference type="NCBI Taxonomy" id="53378"/>
    <lineage>
        <taxon>Bacteria</taxon>
        <taxon>Bacillati</taxon>
        <taxon>Actinomycetota</taxon>
        <taxon>Actinomycetes</taxon>
        <taxon>Mycobacteriales</taxon>
        <taxon>Mycobacteriaceae</taxon>
        <taxon>Mycobacterium</taxon>
    </lineage>
</organism>
<gene>
    <name evidence="1" type="ORF">BRW65_04715</name>
</gene>
<protein>
    <submittedName>
        <fullName evidence="1">Uncharacterized protein</fullName>
    </submittedName>
</protein>
<comment type="caution">
    <text evidence="1">The sequence shown here is derived from an EMBL/GenBank/DDBJ whole genome shotgun (WGS) entry which is preliminary data.</text>
</comment>
<sequence length="64" mass="6891">MRRAQPGYEDLVCGRPKPDNVAAVWALTRGWIGDMLAGTSTPDFYPGGSYYTELLAAGTITTLP</sequence>
<keyword evidence="2" id="KW-1185">Reference proteome</keyword>
<name>A0A1Q4HZH5_9MYCO</name>
<dbReference type="AlphaFoldDB" id="A0A1Q4HZH5"/>
<accession>A0A1Q4HZH5</accession>
<evidence type="ECO:0000313" key="1">
    <source>
        <dbReference type="EMBL" id="OJZ75133.1"/>
    </source>
</evidence>